<evidence type="ECO:0000313" key="3">
    <source>
        <dbReference type="EMBL" id="KAK7075847.1"/>
    </source>
</evidence>
<feature type="region of interest" description="Disordered" evidence="1">
    <location>
        <begin position="185"/>
        <end position="222"/>
    </location>
</feature>
<feature type="compositionally biased region" description="Polar residues" evidence="1">
    <location>
        <begin position="193"/>
        <end position="206"/>
    </location>
</feature>
<feature type="compositionally biased region" description="Polar residues" evidence="1">
    <location>
        <begin position="383"/>
        <end position="400"/>
    </location>
</feature>
<feature type="compositionally biased region" description="Polar residues" evidence="1">
    <location>
        <begin position="297"/>
        <end position="307"/>
    </location>
</feature>
<dbReference type="PANTHER" id="PTHR23034:SF2">
    <property type="entry name" value="GLUTAMATE-RICH PROTEIN 3"/>
    <property type="match status" value="1"/>
</dbReference>
<feature type="compositionally biased region" description="Basic and acidic residues" evidence="1">
    <location>
        <begin position="418"/>
        <end position="431"/>
    </location>
</feature>
<dbReference type="AlphaFoldDB" id="A0AAN9AA65"/>
<feature type="region of interest" description="Disordered" evidence="1">
    <location>
        <begin position="147"/>
        <end position="173"/>
    </location>
</feature>
<dbReference type="Pfam" id="PF15257">
    <property type="entry name" value="DUF4590"/>
    <property type="match status" value="1"/>
</dbReference>
<feature type="domain" description="DUF4590" evidence="2">
    <location>
        <begin position="40"/>
        <end position="140"/>
    </location>
</feature>
<dbReference type="InterPro" id="IPR048257">
    <property type="entry name" value="DUF4590"/>
</dbReference>
<feature type="region of interest" description="Disordered" evidence="1">
    <location>
        <begin position="265"/>
        <end position="516"/>
    </location>
</feature>
<keyword evidence="4" id="KW-1185">Reference proteome</keyword>
<reference evidence="3 4" key="1">
    <citation type="submission" date="2023-11" db="EMBL/GenBank/DDBJ databases">
        <title>Halocaridina rubra genome assembly.</title>
        <authorList>
            <person name="Smith C."/>
        </authorList>
    </citation>
    <scope>NUCLEOTIDE SEQUENCE [LARGE SCALE GENOMIC DNA]</scope>
    <source>
        <strain evidence="3">EP-1</strain>
        <tissue evidence="3">Whole</tissue>
    </source>
</reference>
<feature type="compositionally biased region" description="Basic and acidic residues" evidence="1">
    <location>
        <begin position="492"/>
        <end position="502"/>
    </location>
</feature>
<sequence length="538" mass="59091">VWLRLCPPQPISSRPPPPKPPTHFRLVYAGGGAPCHTPTDLTLQQQPAGAHNVTVFHGIVQIGDEIEFTSYRRENFPFSLTIYEDGVTTGRLSACCEYRYAAGSRLGGPSGHLRVLEIIGGEPCLKCQMRAVEKKHFSRHKNSYLRTRHSHKTTKTSVGKSQSPTPEESGILQLDLLTVVESESVEEGSISSKASTGRSSRGTQTPMGGIGISDSSDSSTDIESDRSKCFRLRKSRNKHVLQYDSDSCNGSSDLEVAAALGVPSCEPKKERKKHSLSRRSSTKYTHKRNLSNGGKGENSNTEPSQDTSNDDADQQKEPLHNKKLFHISSSMEGQLDDKVTGRNYQTTSSKDRGSRNSSGRSCKSTRSRSRQSNQDAFNKVDSFYSQQNFTSSASENQDASDNPAEHSYGSSFEEEDEHEKSKSENTSKTKEGASNVEAPRDEDMGAAEENLKSVTSEVEEEVLEEAKDRSVIETVDDTEVEVDSEILSNDTSRAETVKESDKSVGYSISEDAGEDSDIVGLSYSEEEIIEDESKNDGK</sequence>
<evidence type="ECO:0000313" key="4">
    <source>
        <dbReference type="Proteomes" id="UP001381693"/>
    </source>
</evidence>
<feature type="compositionally biased region" description="Low complexity" evidence="1">
    <location>
        <begin position="212"/>
        <end position="221"/>
    </location>
</feature>
<name>A0AAN9AA65_HALRR</name>
<organism evidence="3 4">
    <name type="scientific">Halocaridina rubra</name>
    <name type="common">Hawaiian red shrimp</name>
    <dbReference type="NCBI Taxonomy" id="373956"/>
    <lineage>
        <taxon>Eukaryota</taxon>
        <taxon>Metazoa</taxon>
        <taxon>Ecdysozoa</taxon>
        <taxon>Arthropoda</taxon>
        <taxon>Crustacea</taxon>
        <taxon>Multicrustacea</taxon>
        <taxon>Malacostraca</taxon>
        <taxon>Eumalacostraca</taxon>
        <taxon>Eucarida</taxon>
        <taxon>Decapoda</taxon>
        <taxon>Pleocyemata</taxon>
        <taxon>Caridea</taxon>
        <taxon>Atyoidea</taxon>
        <taxon>Atyidae</taxon>
        <taxon>Halocaridina</taxon>
    </lineage>
</organism>
<gene>
    <name evidence="3" type="ORF">SK128_025639</name>
</gene>
<feature type="compositionally biased region" description="Polar residues" evidence="1">
    <location>
        <begin position="155"/>
        <end position="166"/>
    </location>
</feature>
<feature type="compositionally biased region" description="Basic residues" evidence="1">
    <location>
        <begin position="270"/>
        <end position="289"/>
    </location>
</feature>
<dbReference type="InterPro" id="IPR027962">
    <property type="entry name" value="ERICH3"/>
</dbReference>
<feature type="non-terminal residue" evidence="3">
    <location>
        <position position="1"/>
    </location>
</feature>
<protein>
    <recommendedName>
        <fullName evidence="2">DUF4590 domain-containing protein</fullName>
    </recommendedName>
</protein>
<comment type="caution">
    <text evidence="3">The sequence shown here is derived from an EMBL/GenBank/DDBJ whole genome shotgun (WGS) entry which is preliminary data.</text>
</comment>
<proteinExistence type="predicted"/>
<feature type="compositionally biased region" description="Acidic residues" evidence="1">
    <location>
        <begin position="474"/>
        <end position="484"/>
    </location>
</feature>
<dbReference type="PANTHER" id="PTHR23034">
    <property type="entry name" value="GLUTAMATE-RICH PROTEIN 3"/>
    <property type="match status" value="1"/>
</dbReference>
<evidence type="ECO:0000259" key="2">
    <source>
        <dbReference type="Pfam" id="PF15257"/>
    </source>
</evidence>
<accession>A0AAN9AA65</accession>
<evidence type="ECO:0000256" key="1">
    <source>
        <dbReference type="SAM" id="MobiDB-lite"/>
    </source>
</evidence>
<dbReference type="Proteomes" id="UP001381693">
    <property type="component" value="Unassembled WGS sequence"/>
</dbReference>
<dbReference type="EMBL" id="JAXCGZ010010066">
    <property type="protein sequence ID" value="KAK7075847.1"/>
    <property type="molecule type" value="Genomic_DNA"/>
</dbReference>